<organism evidence="6 7">
    <name type="scientific">Phytohabitans maris</name>
    <dbReference type="NCBI Taxonomy" id="3071409"/>
    <lineage>
        <taxon>Bacteria</taxon>
        <taxon>Bacillati</taxon>
        <taxon>Actinomycetota</taxon>
        <taxon>Actinomycetes</taxon>
        <taxon>Micromonosporales</taxon>
        <taxon>Micromonosporaceae</taxon>
    </lineage>
</organism>
<dbReference type="PANTHER" id="PTHR43630:SF1">
    <property type="entry name" value="POLY-BETA-1,6-N-ACETYL-D-GLUCOSAMINE SYNTHASE"/>
    <property type="match status" value="1"/>
</dbReference>
<name>A0ABU0ZER3_9ACTN</name>
<dbReference type="Pfam" id="PF13641">
    <property type="entry name" value="Glyco_tranf_2_3"/>
    <property type="match status" value="1"/>
</dbReference>
<feature type="transmembrane region" description="Helical" evidence="5">
    <location>
        <begin position="359"/>
        <end position="382"/>
    </location>
</feature>
<feature type="transmembrane region" description="Helical" evidence="5">
    <location>
        <begin position="6"/>
        <end position="29"/>
    </location>
</feature>
<dbReference type="RefSeq" id="WP_308711722.1">
    <property type="nucleotide sequence ID" value="NZ_JAVHUY010000006.1"/>
</dbReference>
<evidence type="ECO:0000256" key="2">
    <source>
        <dbReference type="ARBA" id="ARBA00022676"/>
    </source>
</evidence>
<feature type="region of interest" description="Disordered" evidence="4">
    <location>
        <begin position="397"/>
        <end position="418"/>
    </location>
</feature>
<keyword evidence="5" id="KW-0812">Transmembrane</keyword>
<dbReference type="SUPFAM" id="SSF53448">
    <property type="entry name" value="Nucleotide-diphospho-sugar transferases"/>
    <property type="match status" value="1"/>
</dbReference>
<keyword evidence="5" id="KW-1133">Transmembrane helix</keyword>
<dbReference type="CDD" id="cd06423">
    <property type="entry name" value="CESA_like"/>
    <property type="match status" value="1"/>
</dbReference>
<protein>
    <submittedName>
        <fullName evidence="6">Glycosyltransferase family 2 protein</fullName>
    </submittedName>
</protein>
<keyword evidence="5" id="KW-0472">Membrane</keyword>
<proteinExistence type="inferred from homology"/>
<accession>A0ABU0ZER3</accession>
<keyword evidence="3" id="KW-0808">Transferase</keyword>
<dbReference type="InterPro" id="IPR029044">
    <property type="entry name" value="Nucleotide-diphossugar_trans"/>
</dbReference>
<evidence type="ECO:0000256" key="1">
    <source>
        <dbReference type="ARBA" id="ARBA00006739"/>
    </source>
</evidence>
<evidence type="ECO:0000313" key="6">
    <source>
        <dbReference type="EMBL" id="MDQ7904447.1"/>
    </source>
</evidence>
<feature type="transmembrane region" description="Helical" evidence="5">
    <location>
        <begin position="292"/>
        <end position="319"/>
    </location>
</feature>
<dbReference type="PANTHER" id="PTHR43630">
    <property type="entry name" value="POLY-BETA-1,6-N-ACETYL-D-GLUCOSAMINE SYNTHASE"/>
    <property type="match status" value="1"/>
</dbReference>
<dbReference type="Proteomes" id="UP001230908">
    <property type="component" value="Unassembled WGS sequence"/>
</dbReference>
<feature type="transmembrane region" description="Helical" evidence="5">
    <location>
        <begin position="331"/>
        <end position="350"/>
    </location>
</feature>
<evidence type="ECO:0000256" key="5">
    <source>
        <dbReference type="SAM" id="Phobius"/>
    </source>
</evidence>
<keyword evidence="7" id="KW-1185">Reference proteome</keyword>
<comment type="similarity">
    <text evidence="1">Belongs to the glycosyltransferase 2 family.</text>
</comment>
<sequence length="418" mass="45086">MIDALHAVVLVAGVPLVVLGLLELAYYPLAFAAELRRRHDPVFETLLPSVSVIVPAYNEERVIAACVASIVADRYPRKEIIVVDDGSTDGTLAALRPFTHYADVTVITKANGGKAAALNAGLRYAGGEICCFVDADGIFTRDTITNLLRGFRGPEVGGVCGNDEPVNLDRPQTRLLALLTHGTALARRALALVGCLTVVSGNCGAFRRRVVDEVGGFREGSLGEDLELTWRVRAAGHRIAFQPGALVYAEVPATLTGLWRQRIRWTRGLVQTARLHRHLVGSRRHGRLGPYLVHNLVTMLAAPVLQLVALGAALALVAVGHSPVPASLPAVAVWLGLGVALVNVLVAVFLDRAWRDLRFLYVLPLVAAFSVFMSLVTATALWKEARGAPARWNKLDRTGVKTRTGDGHPTHKDVFTNR</sequence>
<reference evidence="6 7" key="1">
    <citation type="submission" date="2023-08" db="EMBL/GenBank/DDBJ databases">
        <title>Phytohabitans sansha sp. nov., isolated from marine sediment.</title>
        <authorList>
            <person name="Zhao Y."/>
            <person name="Yi K."/>
        </authorList>
    </citation>
    <scope>NUCLEOTIDE SEQUENCE [LARGE SCALE GENOMIC DNA]</scope>
    <source>
        <strain evidence="6 7">ZYX-F-186</strain>
    </source>
</reference>
<keyword evidence="2" id="KW-0328">Glycosyltransferase</keyword>
<comment type="caution">
    <text evidence="6">The sequence shown here is derived from an EMBL/GenBank/DDBJ whole genome shotgun (WGS) entry which is preliminary data.</text>
</comment>
<dbReference type="EMBL" id="JAVHUY010000006">
    <property type="protein sequence ID" value="MDQ7904447.1"/>
    <property type="molecule type" value="Genomic_DNA"/>
</dbReference>
<evidence type="ECO:0000256" key="3">
    <source>
        <dbReference type="ARBA" id="ARBA00022679"/>
    </source>
</evidence>
<evidence type="ECO:0000313" key="7">
    <source>
        <dbReference type="Proteomes" id="UP001230908"/>
    </source>
</evidence>
<dbReference type="Gene3D" id="3.90.550.10">
    <property type="entry name" value="Spore Coat Polysaccharide Biosynthesis Protein SpsA, Chain A"/>
    <property type="match status" value="1"/>
</dbReference>
<gene>
    <name evidence="6" type="ORF">RB614_07905</name>
</gene>
<evidence type="ECO:0000256" key="4">
    <source>
        <dbReference type="SAM" id="MobiDB-lite"/>
    </source>
</evidence>